<keyword evidence="2" id="KW-1185">Reference proteome</keyword>
<sequence length="584" mass="64826">MEQRLCEAAIEENVESLREITRQDALILDKIVVGCFNGKSPLHVATSCGKAEFVKELLRLKPALAEVLDSDGRSALHLASAKGHAEIVKALVNVSPDMCLARDRDGNVPLHIAAAKGNVDVLDRLLRTCRRSARVRLDRDGSTVLHLCVKHDKLNTLELLLQQMRGKEFVDAKDNDGNTILHLAVLDKQFEFVKELLRLKPALAEVLDSDGRSARHLASAKGHAEIVEALANVSPDMCLVHDREGNIPLHIAAAKGKVDVLDFLLRTCRRSARVRLDRDGSTVLHLCVKHDKLNTLELLLQHMRGKEFVDAKDNDGNTILHLAVLDKQLEIIMHVLQNSKIDVNAKNASGYTAMDILFLADEGSDLKDLDLKIEDFLREAKAKKAKDLVHRNWLTKKKDALMIVASLIATMAFQAGVNPPGGVWSQDSEQHKAGEAVMASNFVNSYPYFLRSNTIGFVASLSTILLLISGLPFKKKEFMWILVVIMWLAITSMAFSYAFANIVITPKKDRESLSNTIEIAVIVWCGVMALHLLVHMVRFIAGVLKERSRRTQAIDRISSSRRPQRTPSTDRPNGANGSHHEADV</sequence>
<gene>
    <name evidence="1" type="ORF">RHMOL_Rhmol09G0025000</name>
</gene>
<dbReference type="Proteomes" id="UP001062846">
    <property type="component" value="Chromosome 9"/>
</dbReference>
<comment type="caution">
    <text evidence="1">The sequence shown here is derived from an EMBL/GenBank/DDBJ whole genome shotgun (WGS) entry which is preliminary data.</text>
</comment>
<evidence type="ECO:0000313" key="2">
    <source>
        <dbReference type="Proteomes" id="UP001062846"/>
    </source>
</evidence>
<name>A0ACC0MA40_RHOML</name>
<evidence type="ECO:0000313" key="1">
    <source>
        <dbReference type="EMBL" id="KAI8537454.1"/>
    </source>
</evidence>
<accession>A0ACC0MA40</accession>
<organism evidence="1 2">
    <name type="scientific">Rhododendron molle</name>
    <name type="common">Chinese azalea</name>
    <name type="synonym">Azalea mollis</name>
    <dbReference type="NCBI Taxonomy" id="49168"/>
    <lineage>
        <taxon>Eukaryota</taxon>
        <taxon>Viridiplantae</taxon>
        <taxon>Streptophyta</taxon>
        <taxon>Embryophyta</taxon>
        <taxon>Tracheophyta</taxon>
        <taxon>Spermatophyta</taxon>
        <taxon>Magnoliopsida</taxon>
        <taxon>eudicotyledons</taxon>
        <taxon>Gunneridae</taxon>
        <taxon>Pentapetalae</taxon>
        <taxon>asterids</taxon>
        <taxon>Ericales</taxon>
        <taxon>Ericaceae</taxon>
        <taxon>Ericoideae</taxon>
        <taxon>Rhodoreae</taxon>
        <taxon>Rhododendron</taxon>
    </lineage>
</organism>
<proteinExistence type="predicted"/>
<reference evidence="1" key="1">
    <citation type="submission" date="2022-02" db="EMBL/GenBank/DDBJ databases">
        <title>Plant Genome Project.</title>
        <authorList>
            <person name="Zhang R.-G."/>
        </authorList>
    </citation>
    <scope>NUCLEOTIDE SEQUENCE</scope>
    <source>
        <strain evidence="1">AT1</strain>
    </source>
</reference>
<protein>
    <submittedName>
        <fullName evidence="1">Uncharacterized protein</fullName>
    </submittedName>
</protein>
<dbReference type="EMBL" id="CM046396">
    <property type="protein sequence ID" value="KAI8537454.1"/>
    <property type="molecule type" value="Genomic_DNA"/>
</dbReference>